<sequence length="203" mass="21965">MRQAIATSRATFDRLTQGSSVTTDWCDSIADPAVVLREHGLLADLIIMSLPRESEVAQADPVDLAAATGTPILRLGAATSREAFRRVLIGWKDCRESRCALRAALPILRRAETILIVGVGDEASSECLSAVQRYLCARDMNAQHDHVPDNGKGAAASMTEIARRDGYGLLVAGARAQGRWKERIVGGATEELLRTDVNWLLAN</sequence>
<reference evidence="1 2" key="1">
    <citation type="submission" date="2016-11" db="EMBL/GenBank/DDBJ databases">
        <title>Complete Genome Sequence of alachlor-degrading Sphingomonas sp. strain JJ-A5.</title>
        <authorList>
            <person name="Lee H."/>
            <person name="Ka J.-O."/>
        </authorList>
    </citation>
    <scope>NUCLEOTIDE SEQUENCE [LARGE SCALE GENOMIC DNA]</scope>
    <source>
        <strain evidence="1 2">JJ-A5</strain>
        <plasmid evidence="2">phsl4</plasmid>
    </source>
</reference>
<protein>
    <submittedName>
        <fullName evidence="1">Universal stress protein, UspA</fullName>
    </submittedName>
</protein>
<name>A0A1L4A1B6_9SPHN</name>
<proteinExistence type="predicted"/>
<dbReference type="Gene3D" id="3.40.50.12370">
    <property type="match status" value="1"/>
</dbReference>
<accession>A0A1L4A1B6</accession>
<gene>
    <name evidence="1" type="ORF">BSL82_19040</name>
</gene>
<dbReference type="EMBL" id="CP018225">
    <property type="protein sequence ID" value="API61666.1"/>
    <property type="molecule type" value="Genomic_DNA"/>
</dbReference>
<dbReference type="KEGG" id="sphj:BSL82_19040"/>
<keyword evidence="2" id="KW-1185">Reference proteome</keyword>
<organism evidence="1 2">
    <name type="scientific">Tardibacter chloracetimidivorans</name>
    <dbReference type="NCBI Taxonomy" id="1921510"/>
    <lineage>
        <taxon>Bacteria</taxon>
        <taxon>Pseudomonadati</taxon>
        <taxon>Pseudomonadota</taxon>
        <taxon>Alphaproteobacteria</taxon>
        <taxon>Sphingomonadales</taxon>
        <taxon>Sphingomonadaceae</taxon>
        <taxon>Tardibacter</taxon>
    </lineage>
</organism>
<keyword evidence="1" id="KW-0614">Plasmid</keyword>
<geneLocation type="plasmid" evidence="2">
    <name>phsl4</name>
</geneLocation>
<evidence type="ECO:0000313" key="1">
    <source>
        <dbReference type="EMBL" id="API61666.1"/>
    </source>
</evidence>
<dbReference type="SUPFAM" id="SSF52402">
    <property type="entry name" value="Adenine nucleotide alpha hydrolases-like"/>
    <property type="match status" value="1"/>
</dbReference>
<dbReference type="Proteomes" id="UP000182063">
    <property type="component" value="Plasmid pHSL4"/>
</dbReference>
<dbReference type="AlphaFoldDB" id="A0A1L4A1B6"/>
<evidence type="ECO:0000313" key="2">
    <source>
        <dbReference type="Proteomes" id="UP000182063"/>
    </source>
</evidence>